<dbReference type="GO" id="GO:0016020">
    <property type="term" value="C:membrane"/>
    <property type="evidence" value="ECO:0007669"/>
    <property type="project" value="UniProtKB-SubCell"/>
</dbReference>
<keyword evidence="6" id="KW-0539">Nucleus</keyword>
<comment type="caution">
    <text evidence="11">The sequence shown here is derived from an EMBL/GenBank/DDBJ whole genome shotgun (WGS) entry which is preliminary data.</text>
</comment>
<evidence type="ECO:0000256" key="2">
    <source>
        <dbReference type="ARBA" id="ARBA00009050"/>
    </source>
</evidence>
<proteinExistence type="inferred from homology"/>
<feature type="region of interest" description="Disordered" evidence="8">
    <location>
        <begin position="72"/>
        <end position="101"/>
    </location>
</feature>
<reference evidence="11 12" key="1">
    <citation type="submission" date="2020-08" db="EMBL/GenBank/DDBJ databases">
        <authorList>
            <person name="Hejnol A."/>
        </authorList>
    </citation>
    <scope>NUCLEOTIDE SEQUENCE [LARGE SCALE GENOMIC DNA]</scope>
</reference>
<gene>
    <name evidence="11" type="ORF">DGYR_LOCUS8459</name>
</gene>
<dbReference type="Gene3D" id="1.20.5.170">
    <property type="match status" value="1"/>
</dbReference>
<dbReference type="GO" id="GO:0005634">
    <property type="term" value="C:nucleus"/>
    <property type="evidence" value="ECO:0007669"/>
    <property type="project" value="TreeGrafter"/>
</dbReference>
<evidence type="ECO:0000256" key="1">
    <source>
        <dbReference type="ARBA" id="ARBA00004167"/>
    </source>
</evidence>
<evidence type="ECO:0000256" key="4">
    <source>
        <dbReference type="ARBA" id="ARBA00023125"/>
    </source>
</evidence>
<dbReference type="CDD" id="cd14700">
    <property type="entry name" value="bZIP_ATF6"/>
    <property type="match status" value="1"/>
</dbReference>
<evidence type="ECO:0000256" key="3">
    <source>
        <dbReference type="ARBA" id="ARBA00023015"/>
    </source>
</evidence>
<protein>
    <submittedName>
        <fullName evidence="11">DgyrCDS8926</fullName>
    </submittedName>
</protein>
<name>A0A7I8VVS5_9ANNE</name>
<keyword evidence="9" id="KW-1133">Transmembrane helix</keyword>
<evidence type="ECO:0000256" key="6">
    <source>
        <dbReference type="ARBA" id="ARBA00023242"/>
    </source>
</evidence>
<feature type="transmembrane region" description="Helical" evidence="9">
    <location>
        <begin position="274"/>
        <end position="292"/>
    </location>
</feature>
<dbReference type="Proteomes" id="UP000549394">
    <property type="component" value="Unassembled WGS sequence"/>
</dbReference>
<keyword evidence="12" id="KW-1185">Reference proteome</keyword>
<dbReference type="InterPro" id="IPR046347">
    <property type="entry name" value="bZIP_sf"/>
</dbReference>
<dbReference type="OrthoDB" id="644067at2759"/>
<dbReference type="SUPFAM" id="SSF57959">
    <property type="entry name" value="Leucine zipper domain"/>
    <property type="match status" value="1"/>
</dbReference>
<evidence type="ECO:0000256" key="9">
    <source>
        <dbReference type="SAM" id="Phobius"/>
    </source>
</evidence>
<keyword evidence="7" id="KW-0175">Coiled coil</keyword>
<organism evidence="11 12">
    <name type="scientific">Dimorphilus gyrociliatus</name>
    <dbReference type="NCBI Taxonomy" id="2664684"/>
    <lineage>
        <taxon>Eukaryota</taxon>
        <taxon>Metazoa</taxon>
        <taxon>Spiralia</taxon>
        <taxon>Lophotrochozoa</taxon>
        <taxon>Annelida</taxon>
        <taxon>Polychaeta</taxon>
        <taxon>Polychaeta incertae sedis</taxon>
        <taxon>Dinophilidae</taxon>
        <taxon>Dimorphilus</taxon>
    </lineage>
</organism>
<accession>A0A7I8VVS5</accession>
<keyword evidence="5" id="KW-0804">Transcription</keyword>
<dbReference type="SMART" id="SM00338">
    <property type="entry name" value="BRLZ"/>
    <property type="match status" value="1"/>
</dbReference>
<keyword evidence="9" id="KW-0472">Membrane</keyword>
<feature type="compositionally biased region" description="Polar residues" evidence="8">
    <location>
        <begin position="88"/>
        <end position="101"/>
    </location>
</feature>
<dbReference type="InterPro" id="IPR004827">
    <property type="entry name" value="bZIP"/>
</dbReference>
<evidence type="ECO:0000313" key="11">
    <source>
        <dbReference type="EMBL" id="CAD5120353.1"/>
    </source>
</evidence>
<evidence type="ECO:0000256" key="8">
    <source>
        <dbReference type="SAM" id="MobiDB-lite"/>
    </source>
</evidence>
<evidence type="ECO:0000313" key="12">
    <source>
        <dbReference type="Proteomes" id="UP000549394"/>
    </source>
</evidence>
<dbReference type="InterPro" id="IPR051882">
    <property type="entry name" value="ATF_bZIP_TF"/>
</dbReference>
<comment type="subcellular location">
    <subcellularLocation>
        <location evidence="1">Membrane</location>
        <topology evidence="1">Single-pass membrane protein</topology>
    </subcellularLocation>
</comment>
<keyword evidence="4" id="KW-0238">DNA-binding</keyword>
<feature type="coiled-coil region" evidence="7">
    <location>
        <begin position="212"/>
        <end position="260"/>
    </location>
</feature>
<evidence type="ECO:0000256" key="5">
    <source>
        <dbReference type="ARBA" id="ARBA00023163"/>
    </source>
</evidence>
<sequence>MTDNCAKQDNFEDFPDFRPDWDINDPYFTEFLNIPADFSAGDLLSIDDDLIPKADELCTDVNMSDAWRLDASDSSDSGLETCIKQEPLSPTNSNCSESSLDSGITPAIQGAGKKTTIAPNVPIAPRVVQTNPITPKATTVVKVEAGGTQQQLILRPEELAHLAKTGQLISVSQPVIEKKSVAQQPSVNDVQLRALKKQQRMIKNRESACLSRKRKKEYMTSLEERLKQTHEENMKLARENADLKERLNSTQQENLELKKKMLLTSDITNKKKGVAVFGVLLLFTFNMAYFFIPINQQQSQILSERHAGGRSILSYNDEPPYKNNAFSFLKSNDELKRITAAIMPIDQSIMCPKSFNATESQRLANELRGWVLNQKEAQKTPQKARKVYRKKLRFKKQPYPIQLFSNADRFQKRLLEAIARRNDTFYVVSFAKDNLLLPATAHNKTMRPRMSLVMPASNLNDTLRPPQGSVAMMQIDCEVMATRLLHLDTQYASNSTSQPSAP</sequence>
<keyword evidence="9" id="KW-0812">Transmembrane</keyword>
<dbReference type="EMBL" id="CAJFCJ010000012">
    <property type="protein sequence ID" value="CAD5120353.1"/>
    <property type="molecule type" value="Genomic_DNA"/>
</dbReference>
<dbReference type="Pfam" id="PF00170">
    <property type="entry name" value="bZIP_1"/>
    <property type="match status" value="1"/>
</dbReference>
<evidence type="ECO:0000256" key="7">
    <source>
        <dbReference type="SAM" id="Coils"/>
    </source>
</evidence>
<dbReference type="PROSITE" id="PS50217">
    <property type="entry name" value="BZIP"/>
    <property type="match status" value="1"/>
</dbReference>
<dbReference type="PANTHER" id="PTHR46164">
    <property type="entry name" value="ATF6, ISOFORM C"/>
    <property type="match status" value="1"/>
</dbReference>
<feature type="domain" description="BZIP" evidence="10">
    <location>
        <begin position="194"/>
        <end position="257"/>
    </location>
</feature>
<keyword evidence="3" id="KW-0805">Transcription regulation</keyword>
<dbReference type="PANTHER" id="PTHR46164:SF3">
    <property type="entry name" value="ATF6, ISOFORM C"/>
    <property type="match status" value="1"/>
</dbReference>
<dbReference type="GO" id="GO:0000978">
    <property type="term" value="F:RNA polymerase II cis-regulatory region sequence-specific DNA binding"/>
    <property type="evidence" value="ECO:0007669"/>
    <property type="project" value="TreeGrafter"/>
</dbReference>
<comment type="similarity">
    <text evidence="2">Belongs to the bZIP family. ATF subfamily.</text>
</comment>
<dbReference type="GO" id="GO:0000981">
    <property type="term" value="F:DNA-binding transcription factor activity, RNA polymerase II-specific"/>
    <property type="evidence" value="ECO:0007669"/>
    <property type="project" value="TreeGrafter"/>
</dbReference>
<dbReference type="GO" id="GO:0030968">
    <property type="term" value="P:endoplasmic reticulum unfolded protein response"/>
    <property type="evidence" value="ECO:0007669"/>
    <property type="project" value="TreeGrafter"/>
</dbReference>
<evidence type="ECO:0000259" key="10">
    <source>
        <dbReference type="PROSITE" id="PS50217"/>
    </source>
</evidence>
<dbReference type="AlphaFoldDB" id="A0A7I8VVS5"/>